<evidence type="ECO:0000313" key="2">
    <source>
        <dbReference type="Proteomes" id="UP000320735"/>
    </source>
</evidence>
<dbReference type="AlphaFoldDB" id="A0A5C6BE12"/>
<dbReference type="Proteomes" id="UP000320735">
    <property type="component" value="Unassembled WGS sequence"/>
</dbReference>
<proteinExistence type="predicted"/>
<dbReference type="EMBL" id="SJPP01000002">
    <property type="protein sequence ID" value="TWU09526.1"/>
    <property type="molecule type" value="Genomic_DNA"/>
</dbReference>
<protein>
    <submittedName>
        <fullName evidence="1">Uncharacterized protein</fullName>
    </submittedName>
</protein>
<sequence>MTKDDAIHHAKRFLGEQGIEYDTLSLVRCLDERETPTVRNITTPTINGPLNKVWQVNFRRAQRSHTEWFGSEEVEMVSDNNSITIFIDDDTGSCGFLPTL</sequence>
<organism evidence="1 2">
    <name type="scientific">Symmachiella macrocystis</name>
    <dbReference type="NCBI Taxonomy" id="2527985"/>
    <lineage>
        <taxon>Bacteria</taxon>
        <taxon>Pseudomonadati</taxon>
        <taxon>Planctomycetota</taxon>
        <taxon>Planctomycetia</taxon>
        <taxon>Planctomycetales</taxon>
        <taxon>Planctomycetaceae</taxon>
        <taxon>Symmachiella</taxon>
    </lineage>
</organism>
<name>A0A5C6BE12_9PLAN</name>
<dbReference type="RefSeq" id="WP_146373211.1">
    <property type="nucleotide sequence ID" value="NZ_SJPP01000002.1"/>
</dbReference>
<evidence type="ECO:0000313" key="1">
    <source>
        <dbReference type="EMBL" id="TWU09526.1"/>
    </source>
</evidence>
<comment type="caution">
    <text evidence="1">The sequence shown here is derived from an EMBL/GenBank/DDBJ whole genome shotgun (WGS) entry which is preliminary data.</text>
</comment>
<accession>A0A5C6BE12</accession>
<keyword evidence="2" id="KW-1185">Reference proteome</keyword>
<reference evidence="1 2" key="1">
    <citation type="submission" date="2019-02" db="EMBL/GenBank/DDBJ databases">
        <title>Deep-cultivation of Planctomycetes and their phenomic and genomic characterization uncovers novel biology.</title>
        <authorList>
            <person name="Wiegand S."/>
            <person name="Jogler M."/>
            <person name="Boedeker C."/>
            <person name="Pinto D."/>
            <person name="Vollmers J."/>
            <person name="Rivas-Marin E."/>
            <person name="Kohn T."/>
            <person name="Peeters S.H."/>
            <person name="Heuer A."/>
            <person name="Rast P."/>
            <person name="Oberbeckmann S."/>
            <person name="Bunk B."/>
            <person name="Jeske O."/>
            <person name="Meyerdierks A."/>
            <person name="Storesund J.E."/>
            <person name="Kallscheuer N."/>
            <person name="Luecker S."/>
            <person name="Lage O.M."/>
            <person name="Pohl T."/>
            <person name="Merkel B.J."/>
            <person name="Hornburger P."/>
            <person name="Mueller R.-W."/>
            <person name="Bruemmer F."/>
            <person name="Labrenz M."/>
            <person name="Spormann A.M."/>
            <person name="Op Den Camp H."/>
            <person name="Overmann J."/>
            <person name="Amann R."/>
            <person name="Jetten M.S.M."/>
            <person name="Mascher T."/>
            <person name="Medema M.H."/>
            <person name="Devos D.P."/>
            <person name="Kaster A.-K."/>
            <person name="Ovreas L."/>
            <person name="Rohde M."/>
            <person name="Galperin M.Y."/>
            <person name="Jogler C."/>
        </authorList>
    </citation>
    <scope>NUCLEOTIDE SEQUENCE [LARGE SCALE GENOMIC DNA]</scope>
    <source>
        <strain evidence="1 2">CA54</strain>
    </source>
</reference>
<gene>
    <name evidence="1" type="ORF">CA54_47680</name>
</gene>